<dbReference type="Pfam" id="PF04965">
    <property type="entry name" value="GPW_gp25"/>
    <property type="match status" value="1"/>
</dbReference>
<evidence type="ECO:0000313" key="3">
    <source>
        <dbReference type="Proteomes" id="UP000183376"/>
    </source>
</evidence>
<dbReference type="RefSeq" id="WP_030431866.1">
    <property type="nucleotide sequence ID" value="NZ_JOEF01000022.1"/>
</dbReference>
<protein>
    <recommendedName>
        <fullName evidence="1">IraD/Gp25-like domain-containing protein</fullName>
    </recommendedName>
</protein>
<dbReference type="OrthoDB" id="9802846at2"/>
<dbReference type="eggNOG" id="COG3628">
    <property type="taxonomic scope" value="Bacteria"/>
</dbReference>
<dbReference type="InterPro" id="IPR007048">
    <property type="entry name" value="IraD/Gp25-like"/>
</dbReference>
<sequence length="120" mass="13366">MHIDHPLHFDHRGRTARTDHAGHVRDMIEQLLFTAPGERVNRPEFGCGLMELVFSPNSPELAAVLEATAHAALLQYLGDLIAVESFAVRAQDATLSVRLVYRLLVTGERRTEVFDGGGYR</sequence>
<dbReference type="SUPFAM" id="SSF160719">
    <property type="entry name" value="gpW/gp25-like"/>
    <property type="match status" value="1"/>
</dbReference>
<proteinExistence type="predicted"/>
<keyword evidence="3" id="KW-1185">Reference proteome</keyword>
<dbReference type="Gene3D" id="3.10.450.40">
    <property type="match status" value="1"/>
</dbReference>
<dbReference type="AlphaFoldDB" id="A0A1G9QYI2"/>
<dbReference type="Proteomes" id="UP000183376">
    <property type="component" value="Chromosome I"/>
</dbReference>
<evidence type="ECO:0000313" key="2">
    <source>
        <dbReference type="EMBL" id="SDM16092.1"/>
    </source>
</evidence>
<accession>A0A1G9QYI2</accession>
<name>A0A1G9QYI2_ALLAB</name>
<feature type="domain" description="IraD/Gp25-like" evidence="1">
    <location>
        <begin position="21"/>
        <end position="106"/>
    </location>
</feature>
<gene>
    <name evidence="2" type="ORF">SAMN04489726_0091</name>
</gene>
<dbReference type="STRING" id="211114.SAMN04489726_0091"/>
<dbReference type="EMBL" id="LT629701">
    <property type="protein sequence ID" value="SDM16092.1"/>
    <property type="molecule type" value="Genomic_DNA"/>
</dbReference>
<evidence type="ECO:0000259" key="1">
    <source>
        <dbReference type="Pfam" id="PF04965"/>
    </source>
</evidence>
<reference evidence="2 3" key="1">
    <citation type="submission" date="2016-10" db="EMBL/GenBank/DDBJ databases">
        <authorList>
            <person name="de Groot N.N."/>
        </authorList>
    </citation>
    <scope>NUCLEOTIDE SEQUENCE [LARGE SCALE GENOMIC DNA]</scope>
    <source>
        <strain evidence="2 3">DSM 44149</strain>
    </source>
</reference>
<organism evidence="2 3">
    <name type="scientific">Allokutzneria albata</name>
    <name type="common">Kibdelosporangium albatum</name>
    <dbReference type="NCBI Taxonomy" id="211114"/>
    <lineage>
        <taxon>Bacteria</taxon>
        <taxon>Bacillati</taxon>
        <taxon>Actinomycetota</taxon>
        <taxon>Actinomycetes</taxon>
        <taxon>Pseudonocardiales</taxon>
        <taxon>Pseudonocardiaceae</taxon>
        <taxon>Allokutzneria</taxon>
    </lineage>
</organism>